<sequence>MEFSTNQVLSIGLIAVLALTLIFAPTTGLSAKATNAQAKAATKIDSVVTKYE</sequence>
<evidence type="ECO:0000313" key="2">
    <source>
        <dbReference type="Proteomes" id="UP001631969"/>
    </source>
</evidence>
<protein>
    <submittedName>
        <fullName evidence="1">Uncharacterized protein</fullName>
    </submittedName>
</protein>
<dbReference type="Proteomes" id="UP001631969">
    <property type="component" value="Unassembled WGS sequence"/>
</dbReference>
<gene>
    <name evidence="1" type="ORF">ACI1P1_12090</name>
</gene>
<reference evidence="1" key="1">
    <citation type="submission" date="2024-12" db="EMBL/GenBank/DDBJ databases">
        <authorList>
            <person name="Wu N."/>
        </authorList>
    </citation>
    <scope>NUCLEOTIDE SEQUENCE</scope>
    <source>
        <strain evidence="1">P15</strain>
    </source>
</reference>
<evidence type="ECO:0000313" key="1">
    <source>
        <dbReference type="EMBL" id="MFM9329027.1"/>
    </source>
</evidence>
<comment type="caution">
    <text evidence="1">The sequence shown here is derived from an EMBL/GenBank/DDBJ whole genome shotgun (WGS) entry which is preliminary data.</text>
</comment>
<accession>A0ACC7P151</accession>
<name>A0ACC7P151_9BACL</name>
<proteinExistence type="predicted"/>
<organism evidence="1 2">
    <name type="scientific">Paenibacillus mesotrionivorans</name>
    <dbReference type="NCBI Taxonomy" id="3160968"/>
    <lineage>
        <taxon>Bacteria</taxon>
        <taxon>Bacillati</taxon>
        <taxon>Bacillota</taxon>
        <taxon>Bacilli</taxon>
        <taxon>Bacillales</taxon>
        <taxon>Paenibacillaceae</taxon>
        <taxon>Paenibacillus</taxon>
    </lineage>
</organism>
<keyword evidence="2" id="KW-1185">Reference proteome</keyword>
<dbReference type="EMBL" id="JBJURJ010000007">
    <property type="protein sequence ID" value="MFM9329027.1"/>
    <property type="molecule type" value="Genomic_DNA"/>
</dbReference>